<organism evidence="3 4">
    <name type="scientific">Sorangium cellulosum</name>
    <name type="common">Polyangium cellulosum</name>
    <dbReference type="NCBI Taxonomy" id="56"/>
    <lineage>
        <taxon>Bacteria</taxon>
        <taxon>Pseudomonadati</taxon>
        <taxon>Myxococcota</taxon>
        <taxon>Polyangia</taxon>
        <taxon>Polyangiales</taxon>
        <taxon>Polyangiaceae</taxon>
        <taxon>Sorangium</taxon>
    </lineage>
</organism>
<feature type="region of interest" description="Disordered" evidence="1">
    <location>
        <begin position="225"/>
        <end position="284"/>
    </location>
</feature>
<keyword evidence="2" id="KW-0812">Transmembrane</keyword>
<gene>
    <name evidence="3" type="ORF">SOCE26_000560</name>
</gene>
<sequence length="284" mass="30929">MLWLWYVGPFAVLVVWFLTGLRTRHESRRDAELVRWRALMIPQREAHEPAGYRGRKTRKTTAEIAGPRPVRAMPPSFERTLEATGGGVVLARYELVAKLAYVAVVGPSAKNGSEYQVVLAKLEQAAPPLTVCPLPILDGNPVPNTGVQFKKDPEFMDQFLVEGPDAKAIGRWLSRRVRGALREFPDAWLFVQDRVMAVAAYGPVDAERLEALVVAADGIFAEHGAGGAPSLLFEDESGSGAEDEDEDDADEDDADEGDEGDADEEPTPAEQAAPGSTRPAARRP</sequence>
<evidence type="ECO:0000256" key="1">
    <source>
        <dbReference type="SAM" id="MobiDB-lite"/>
    </source>
</evidence>
<dbReference type="AlphaFoldDB" id="A0A2L0EHB7"/>
<dbReference type="Proteomes" id="UP000238348">
    <property type="component" value="Chromosome"/>
</dbReference>
<proteinExistence type="predicted"/>
<feature type="transmembrane region" description="Helical" evidence="2">
    <location>
        <begin position="6"/>
        <end position="23"/>
    </location>
</feature>
<dbReference type="OrthoDB" id="5506137at2"/>
<keyword evidence="2" id="KW-1133">Transmembrane helix</keyword>
<protein>
    <submittedName>
        <fullName evidence="3">Uncharacterized protein</fullName>
    </submittedName>
</protein>
<evidence type="ECO:0000313" key="3">
    <source>
        <dbReference type="EMBL" id="AUX38678.1"/>
    </source>
</evidence>
<evidence type="ECO:0000256" key="2">
    <source>
        <dbReference type="SAM" id="Phobius"/>
    </source>
</evidence>
<reference evidence="3 4" key="1">
    <citation type="submission" date="2015-09" db="EMBL/GenBank/DDBJ databases">
        <title>Sorangium comparison.</title>
        <authorList>
            <person name="Zaburannyi N."/>
            <person name="Bunk B."/>
            <person name="Overmann J."/>
            <person name="Mueller R."/>
        </authorList>
    </citation>
    <scope>NUCLEOTIDE SEQUENCE [LARGE SCALE GENOMIC DNA]</scope>
    <source>
        <strain evidence="3 4">So ce26</strain>
    </source>
</reference>
<feature type="compositionally biased region" description="Acidic residues" evidence="1">
    <location>
        <begin position="233"/>
        <end position="267"/>
    </location>
</feature>
<evidence type="ECO:0000313" key="4">
    <source>
        <dbReference type="Proteomes" id="UP000238348"/>
    </source>
</evidence>
<accession>A0A2L0EHB7</accession>
<name>A0A2L0EHB7_SORCE</name>
<keyword evidence="2" id="KW-0472">Membrane</keyword>
<dbReference type="RefSeq" id="WP_104976770.1">
    <property type="nucleotide sequence ID" value="NZ_CP012673.1"/>
</dbReference>
<dbReference type="EMBL" id="CP012673">
    <property type="protein sequence ID" value="AUX38678.1"/>
    <property type="molecule type" value="Genomic_DNA"/>
</dbReference>